<gene>
    <name evidence="1" type="ORF">CORMATOL_00089</name>
</gene>
<dbReference type="AlphaFoldDB" id="C0DZ93"/>
<dbReference type="HOGENOM" id="CLU_3308178_0_0_11"/>
<reference evidence="1 2" key="1">
    <citation type="submission" date="2009-01" db="EMBL/GenBank/DDBJ databases">
        <authorList>
            <person name="Fulton L."/>
            <person name="Clifton S."/>
            <person name="Chinwalla A.T."/>
            <person name="Mitreva M."/>
            <person name="Sodergren E."/>
            <person name="Weinstock G."/>
            <person name="Clifton S."/>
            <person name="Dooling D.J."/>
            <person name="Fulton B."/>
            <person name="Minx P."/>
            <person name="Pepin K.H."/>
            <person name="Johnson M."/>
            <person name="Bhonagiri V."/>
            <person name="Nash W.E."/>
            <person name="Mardis E.R."/>
            <person name="Wilson R.K."/>
        </authorList>
    </citation>
    <scope>NUCLEOTIDE SEQUENCE [LARGE SCALE GENOMIC DNA]</scope>
    <source>
        <strain evidence="1 2">ATCC 33806</strain>
    </source>
</reference>
<proteinExistence type="predicted"/>
<evidence type="ECO:0000313" key="2">
    <source>
        <dbReference type="Proteomes" id="UP000006247"/>
    </source>
</evidence>
<dbReference type="Proteomes" id="UP000006247">
    <property type="component" value="Unassembled WGS sequence"/>
</dbReference>
<dbReference type="EMBL" id="ACEB01000001">
    <property type="protein sequence ID" value="EEG28437.1"/>
    <property type="molecule type" value="Genomic_DNA"/>
</dbReference>
<organism evidence="1 2">
    <name type="scientific">Corynebacterium matruchotii ATCC 33806</name>
    <dbReference type="NCBI Taxonomy" id="566549"/>
    <lineage>
        <taxon>Bacteria</taxon>
        <taxon>Bacillati</taxon>
        <taxon>Actinomycetota</taxon>
        <taxon>Actinomycetes</taxon>
        <taxon>Mycobacteriales</taxon>
        <taxon>Corynebacteriaceae</taxon>
        <taxon>Corynebacterium</taxon>
    </lineage>
</organism>
<comment type="caution">
    <text evidence="1">The sequence shown here is derived from an EMBL/GenBank/DDBJ whole genome shotgun (WGS) entry which is preliminary data.</text>
</comment>
<accession>C0DZ93</accession>
<sequence length="39" mass="4458">MLNILDIVLPPPPRPKDLMPPTAIRTRWHARAVLVVEKC</sequence>
<evidence type="ECO:0000313" key="1">
    <source>
        <dbReference type="EMBL" id="EEG28437.1"/>
    </source>
</evidence>
<protein>
    <submittedName>
        <fullName evidence="1">Uncharacterized protein</fullName>
    </submittedName>
</protein>
<name>C0DZ93_9CORY</name>